<keyword evidence="2" id="KW-1185">Reference proteome</keyword>
<accession>A0A2C6LHA1</accession>
<dbReference type="GeneID" id="94423763"/>
<keyword evidence="1" id="KW-0687">Ribonucleoprotein</keyword>
<name>A0A2C6LHA1_9APIC</name>
<keyword evidence="1" id="KW-0689">Ribosomal protein</keyword>
<dbReference type="OrthoDB" id="270763at2759"/>
<proteinExistence type="predicted"/>
<evidence type="ECO:0000313" key="1">
    <source>
        <dbReference type="EMBL" id="PHJ25824.1"/>
    </source>
</evidence>
<protein>
    <submittedName>
        <fullName evidence="1">39s ribosomal protein mitochondrial</fullName>
    </submittedName>
</protein>
<organism evidence="1 2">
    <name type="scientific">Cystoisospora suis</name>
    <dbReference type="NCBI Taxonomy" id="483139"/>
    <lineage>
        <taxon>Eukaryota</taxon>
        <taxon>Sar</taxon>
        <taxon>Alveolata</taxon>
        <taxon>Apicomplexa</taxon>
        <taxon>Conoidasida</taxon>
        <taxon>Coccidia</taxon>
        <taxon>Eucoccidiorida</taxon>
        <taxon>Eimeriorina</taxon>
        <taxon>Sarcocystidae</taxon>
        <taxon>Cystoisospora</taxon>
    </lineage>
</organism>
<sequence>MNENVRLSVCLCVRKSFCRSEWVCRFACVCTETTHLLKPDWRYEKKYSDLPGQIRWKKQFIPALEDTYRKPIRFH</sequence>
<dbReference type="Proteomes" id="UP000221165">
    <property type="component" value="Unassembled WGS sequence"/>
</dbReference>
<dbReference type="VEuPathDB" id="ToxoDB:CSUI_000318"/>
<dbReference type="GO" id="GO:0005840">
    <property type="term" value="C:ribosome"/>
    <property type="evidence" value="ECO:0007669"/>
    <property type="project" value="UniProtKB-KW"/>
</dbReference>
<reference evidence="1 2" key="1">
    <citation type="journal article" date="2017" name="Int. J. Parasitol.">
        <title>The genome of the protozoan parasite Cystoisospora suis and a reverse vaccinology approach to identify vaccine candidates.</title>
        <authorList>
            <person name="Palmieri N."/>
            <person name="Shrestha A."/>
            <person name="Ruttkowski B."/>
            <person name="Beck T."/>
            <person name="Vogl C."/>
            <person name="Tomley F."/>
            <person name="Blake D.P."/>
            <person name="Joachim A."/>
        </authorList>
    </citation>
    <scope>NUCLEOTIDE SEQUENCE [LARGE SCALE GENOMIC DNA]</scope>
    <source>
        <strain evidence="1 2">Wien I</strain>
    </source>
</reference>
<dbReference type="EMBL" id="MIGC01000143">
    <property type="protein sequence ID" value="PHJ25824.1"/>
    <property type="molecule type" value="Genomic_DNA"/>
</dbReference>
<evidence type="ECO:0000313" key="2">
    <source>
        <dbReference type="Proteomes" id="UP000221165"/>
    </source>
</evidence>
<dbReference type="AlphaFoldDB" id="A0A2C6LHA1"/>
<gene>
    <name evidence="1" type="ORF">CSUI_000318</name>
</gene>
<dbReference type="RefSeq" id="XP_067927470.1">
    <property type="nucleotide sequence ID" value="XM_068060552.1"/>
</dbReference>
<comment type="caution">
    <text evidence="1">The sequence shown here is derived from an EMBL/GenBank/DDBJ whole genome shotgun (WGS) entry which is preliminary data.</text>
</comment>